<dbReference type="SUPFAM" id="SSF53633">
    <property type="entry name" value="Carbamate kinase-like"/>
    <property type="match status" value="1"/>
</dbReference>
<dbReference type="InterPro" id="IPR036393">
    <property type="entry name" value="AceGlu_kinase-like_sf"/>
</dbReference>
<evidence type="ECO:0000259" key="11">
    <source>
        <dbReference type="Pfam" id="PF00696"/>
    </source>
</evidence>
<evidence type="ECO:0000313" key="13">
    <source>
        <dbReference type="Proteomes" id="UP000077755"/>
    </source>
</evidence>
<evidence type="ECO:0000256" key="7">
    <source>
        <dbReference type="ARBA" id="ARBA00022840"/>
    </source>
</evidence>
<keyword evidence="6" id="KW-0418">Kinase</keyword>
<feature type="binding site" evidence="10">
    <location>
        <position position="205"/>
    </location>
    <ligand>
        <name>ATP</name>
        <dbReference type="ChEBI" id="CHEBI:30616"/>
    </ligand>
</feature>
<accession>A0AAF0XY69</accession>
<evidence type="ECO:0000256" key="1">
    <source>
        <dbReference type="ARBA" id="ARBA00010540"/>
    </source>
</evidence>
<dbReference type="GO" id="GO:0016114">
    <property type="term" value="P:terpenoid biosynthetic process"/>
    <property type="evidence" value="ECO:0007669"/>
    <property type="project" value="TreeGrafter"/>
</dbReference>
<evidence type="ECO:0000256" key="4">
    <source>
        <dbReference type="ARBA" id="ARBA00022679"/>
    </source>
</evidence>
<evidence type="ECO:0000256" key="10">
    <source>
        <dbReference type="PIRSR" id="PIRSR016496-1"/>
    </source>
</evidence>
<evidence type="ECO:0000256" key="2">
    <source>
        <dbReference type="ARBA" id="ARBA00012908"/>
    </source>
</evidence>
<keyword evidence="4" id="KW-0808">Transferase</keyword>
<dbReference type="Proteomes" id="UP000077755">
    <property type="component" value="Chromosome 9"/>
</dbReference>
<evidence type="ECO:0000313" key="12">
    <source>
        <dbReference type="EMBL" id="WOH16398.1"/>
    </source>
</evidence>
<feature type="binding site" evidence="10">
    <location>
        <position position="226"/>
    </location>
    <ligand>
        <name>ATP</name>
        <dbReference type="ChEBI" id="CHEBI:30616"/>
    </ligand>
</feature>
<feature type="binding site" evidence="10">
    <location>
        <position position="280"/>
    </location>
    <ligand>
        <name>ATP</name>
        <dbReference type="ChEBI" id="CHEBI:30616"/>
    </ligand>
</feature>
<dbReference type="CDD" id="cd04241">
    <property type="entry name" value="AAK_FomA-like"/>
    <property type="match status" value="1"/>
</dbReference>
<gene>
    <name evidence="12" type="ORF">DCAR_0935951</name>
</gene>
<proteinExistence type="inferred from homology"/>
<sequence>MESELNREEAATVKPIRCIVKLGGAAITCKNELEKINEEDLVTVCSQLRLAMMSGSLSDEVLSLDWSKRHGGSVTVPVVEDFTDQLVSGSNNFVVVHGAGSFGHFQASKSGVHKGGLNQPLVKAGFVATRISVTSLNLEIVRALAREGIPSIGMSPFSCGWSTCKRKIDSADVTMITKAINSGFVPVLHGDAVLDSSLDCTILSGDVIISHLAAQMKPEFVVFLTDVLGVYDRPPSEPDAVLLREIAVREDGSWSVTTPVLQGTSKEVEITVAAHDTTGGMATKISEAAMIARQGVDVYIVKAATSHSITALSGRLKDDIPEDWLGTVIRFVR</sequence>
<keyword evidence="5 10" id="KW-0547">Nucleotide-binding</keyword>
<dbReference type="KEGG" id="dcr:108200374"/>
<dbReference type="Pfam" id="PF00696">
    <property type="entry name" value="AA_kinase"/>
    <property type="match status" value="1"/>
</dbReference>
<dbReference type="Gene3D" id="3.40.1160.10">
    <property type="entry name" value="Acetylglutamate kinase-like"/>
    <property type="match status" value="1"/>
</dbReference>
<dbReference type="EMBL" id="CP093351">
    <property type="protein sequence ID" value="WOH16398.1"/>
    <property type="molecule type" value="Genomic_DNA"/>
</dbReference>
<keyword evidence="7 10" id="KW-0067">ATP-binding</keyword>
<evidence type="ECO:0000256" key="8">
    <source>
        <dbReference type="ARBA" id="ARBA00023229"/>
    </source>
</evidence>
<dbReference type="GO" id="GO:0005829">
    <property type="term" value="C:cytosol"/>
    <property type="evidence" value="ECO:0007669"/>
    <property type="project" value="TreeGrafter"/>
</dbReference>
<evidence type="ECO:0000256" key="5">
    <source>
        <dbReference type="ARBA" id="ARBA00022741"/>
    </source>
</evidence>
<dbReference type="NCBIfam" id="NF040647">
    <property type="entry name" value="IPPK_Arch"/>
    <property type="match status" value="1"/>
</dbReference>
<evidence type="ECO:0000256" key="6">
    <source>
        <dbReference type="ARBA" id="ARBA00022777"/>
    </source>
</evidence>
<protein>
    <recommendedName>
        <fullName evidence="3">Isopentenyl phosphate kinase</fullName>
        <ecNumber evidence="2">2.7.4.26</ecNumber>
    </recommendedName>
</protein>
<dbReference type="PANTHER" id="PTHR43654">
    <property type="entry name" value="GLUTAMATE 5-KINASE"/>
    <property type="match status" value="1"/>
</dbReference>
<organism evidence="12 13">
    <name type="scientific">Daucus carota subsp. sativus</name>
    <name type="common">Carrot</name>
    <dbReference type="NCBI Taxonomy" id="79200"/>
    <lineage>
        <taxon>Eukaryota</taxon>
        <taxon>Viridiplantae</taxon>
        <taxon>Streptophyta</taxon>
        <taxon>Embryophyta</taxon>
        <taxon>Tracheophyta</taxon>
        <taxon>Spermatophyta</taxon>
        <taxon>Magnoliopsida</taxon>
        <taxon>eudicotyledons</taxon>
        <taxon>Gunneridae</taxon>
        <taxon>Pentapetalae</taxon>
        <taxon>asterids</taxon>
        <taxon>campanulids</taxon>
        <taxon>Apiales</taxon>
        <taxon>Apiaceae</taxon>
        <taxon>Apioideae</taxon>
        <taxon>Scandiceae</taxon>
        <taxon>Daucinae</taxon>
        <taxon>Daucus</taxon>
        <taxon>Daucus sect. Daucus</taxon>
    </lineage>
</organism>
<feature type="binding site" evidence="10">
    <location>
        <position position="284"/>
    </location>
    <ligand>
        <name>ATP</name>
        <dbReference type="ChEBI" id="CHEBI:30616"/>
    </ligand>
</feature>
<comment type="similarity">
    <text evidence="1">Belongs to the isopentenyl phosphate kinase family.</text>
</comment>
<name>A0AAF0XY69_DAUCS</name>
<dbReference type="GO" id="GO:0102043">
    <property type="term" value="F:isopentenyl phosphate kinase activity"/>
    <property type="evidence" value="ECO:0007669"/>
    <property type="project" value="UniProtKB-EC"/>
</dbReference>
<feature type="binding site" evidence="10">
    <location>
        <position position="99"/>
    </location>
    <ligand>
        <name>substrate</name>
    </ligand>
</feature>
<dbReference type="InterPro" id="IPR001048">
    <property type="entry name" value="Asp/Glu/Uridylate_kinase"/>
</dbReference>
<reference evidence="12" key="1">
    <citation type="journal article" date="2016" name="Nat. Genet.">
        <title>A high-quality carrot genome assembly provides new insights into carotenoid accumulation and asterid genome evolution.</title>
        <authorList>
            <person name="Iorizzo M."/>
            <person name="Ellison S."/>
            <person name="Senalik D."/>
            <person name="Zeng P."/>
            <person name="Satapoomin P."/>
            <person name="Huang J."/>
            <person name="Bowman M."/>
            <person name="Iovene M."/>
            <person name="Sanseverino W."/>
            <person name="Cavagnaro P."/>
            <person name="Yildiz M."/>
            <person name="Macko-Podgorni A."/>
            <person name="Moranska E."/>
            <person name="Grzebelus E."/>
            <person name="Grzebelus D."/>
            <person name="Ashrafi H."/>
            <person name="Zheng Z."/>
            <person name="Cheng S."/>
            <person name="Spooner D."/>
            <person name="Van Deynze A."/>
            <person name="Simon P."/>
        </authorList>
    </citation>
    <scope>NUCLEOTIDE SEQUENCE</scope>
    <source>
        <tissue evidence="12">Leaf</tissue>
    </source>
</reference>
<dbReference type="InterPro" id="IPR024192">
    <property type="entry name" value="Fosfomycin_R_FomA-type"/>
</dbReference>
<comment type="catalytic activity">
    <reaction evidence="9">
        <text>isopentenyl phosphate + ATP = isopentenyl diphosphate + ADP</text>
        <dbReference type="Rhea" id="RHEA:33963"/>
        <dbReference type="ChEBI" id="CHEBI:30616"/>
        <dbReference type="ChEBI" id="CHEBI:65078"/>
        <dbReference type="ChEBI" id="CHEBI:128769"/>
        <dbReference type="ChEBI" id="CHEBI:456216"/>
        <dbReference type="EC" id="2.7.4.26"/>
    </reaction>
</comment>
<dbReference type="PANTHER" id="PTHR43654:SF1">
    <property type="entry name" value="ISOPENTENYL PHOSPHATE KINASE"/>
    <property type="match status" value="1"/>
</dbReference>
<dbReference type="GO" id="GO:0016301">
    <property type="term" value="F:kinase activity"/>
    <property type="evidence" value="ECO:0007669"/>
    <property type="project" value="UniProtKB-KW"/>
</dbReference>
<feature type="binding site" evidence="10">
    <location>
        <position position="104"/>
    </location>
    <ligand>
        <name>substrate</name>
    </ligand>
</feature>
<dbReference type="EC" id="2.7.4.26" evidence="2"/>
<dbReference type="PIRSF" id="PIRSF016496">
    <property type="entry name" value="Kin_FomA"/>
    <property type="match status" value="1"/>
</dbReference>
<evidence type="ECO:0000256" key="9">
    <source>
        <dbReference type="ARBA" id="ARBA00049063"/>
    </source>
</evidence>
<keyword evidence="13" id="KW-1185">Reference proteome</keyword>
<keyword evidence="8" id="KW-0414">Isoprene biosynthesis</keyword>
<feature type="domain" description="Aspartate/glutamate/uridylate kinase" evidence="11">
    <location>
        <begin position="17"/>
        <end position="301"/>
    </location>
</feature>
<reference evidence="12" key="2">
    <citation type="submission" date="2022-03" db="EMBL/GenBank/DDBJ databases">
        <title>Draft title - Genomic analysis of global carrot germplasm unveils the trajectory of domestication and the origin of high carotenoid orange carrot.</title>
        <authorList>
            <person name="Iorizzo M."/>
            <person name="Ellison S."/>
            <person name="Senalik D."/>
            <person name="Macko-Podgorni A."/>
            <person name="Grzebelus D."/>
            <person name="Bostan H."/>
            <person name="Rolling W."/>
            <person name="Curaba J."/>
            <person name="Simon P."/>
        </authorList>
    </citation>
    <scope>NUCLEOTIDE SEQUENCE</scope>
    <source>
        <tissue evidence="12">Leaf</tissue>
    </source>
</reference>
<evidence type="ECO:0000256" key="3">
    <source>
        <dbReference type="ARBA" id="ARBA00017267"/>
    </source>
</evidence>
<dbReference type="GO" id="GO:0005524">
    <property type="term" value="F:ATP binding"/>
    <property type="evidence" value="ECO:0007669"/>
    <property type="project" value="UniProtKB-KW"/>
</dbReference>
<dbReference type="AlphaFoldDB" id="A0AAF0XY69"/>
<feature type="binding site" evidence="10">
    <location>
        <position position="100"/>
    </location>
    <ligand>
        <name>ATP</name>
        <dbReference type="ChEBI" id="CHEBI:30616"/>
    </ligand>
</feature>